<gene>
    <name evidence="1" type="ORF">K435DRAFT_788826</name>
</gene>
<accession>A0A4S8MUV9</accession>
<name>A0A4S8MUV9_DENBC</name>
<organism evidence="1 2">
    <name type="scientific">Dendrothele bispora (strain CBS 962.96)</name>
    <dbReference type="NCBI Taxonomy" id="1314807"/>
    <lineage>
        <taxon>Eukaryota</taxon>
        <taxon>Fungi</taxon>
        <taxon>Dikarya</taxon>
        <taxon>Basidiomycota</taxon>
        <taxon>Agaricomycotina</taxon>
        <taxon>Agaricomycetes</taxon>
        <taxon>Agaricomycetidae</taxon>
        <taxon>Agaricales</taxon>
        <taxon>Agaricales incertae sedis</taxon>
        <taxon>Dendrothele</taxon>
    </lineage>
</organism>
<sequence length="126" mass="15082">MSIAYNYHYQWYYLFYGNSRSLKPSERRLSLVYNHQLLGNLRSNSLTIIIFKFILIQRSRSKTQTLTELSCIQACERNRPAYSPREEKWPQITYSEQQYLMMNKMLLELTEPGGQSPNLFKWIIDS</sequence>
<dbReference type="Proteomes" id="UP000297245">
    <property type="component" value="Unassembled WGS sequence"/>
</dbReference>
<reference evidence="1 2" key="1">
    <citation type="journal article" date="2019" name="Nat. Ecol. Evol.">
        <title>Megaphylogeny resolves global patterns of mushroom evolution.</title>
        <authorList>
            <person name="Varga T."/>
            <person name="Krizsan K."/>
            <person name="Foldi C."/>
            <person name="Dima B."/>
            <person name="Sanchez-Garcia M."/>
            <person name="Sanchez-Ramirez S."/>
            <person name="Szollosi G.J."/>
            <person name="Szarkandi J.G."/>
            <person name="Papp V."/>
            <person name="Albert L."/>
            <person name="Andreopoulos W."/>
            <person name="Angelini C."/>
            <person name="Antonin V."/>
            <person name="Barry K.W."/>
            <person name="Bougher N.L."/>
            <person name="Buchanan P."/>
            <person name="Buyck B."/>
            <person name="Bense V."/>
            <person name="Catcheside P."/>
            <person name="Chovatia M."/>
            <person name="Cooper J."/>
            <person name="Damon W."/>
            <person name="Desjardin D."/>
            <person name="Finy P."/>
            <person name="Geml J."/>
            <person name="Haridas S."/>
            <person name="Hughes K."/>
            <person name="Justo A."/>
            <person name="Karasinski D."/>
            <person name="Kautmanova I."/>
            <person name="Kiss B."/>
            <person name="Kocsube S."/>
            <person name="Kotiranta H."/>
            <person name="LaButti K.M."/>
            <person name="Lechner B.E."/>
            <person name="Liimatainen K."/>
            <person name="Lipzen A."/>
            <person name="Lukacs Z."/>
            <person name="Mihaltcheva S."/>
            <person name="Morgado L.N."/>
            <person name="Niskanen T."/>
            <person name="Noordeloos M.E."/>
            <person name="Ohm R.A."/>
            <person name="Ortiz-Santana B."/>
            <person name="Ovrebo C."/>
            <person name="Racz N."/>
            <person name="Riley R."/>
            <person name="Savchenko A."/>
            <person name="Shiryaev A."/>
            <person name="Soop K."/>
            <person name="Spirin V."/>
            <person name="Szebenyi C."/>
            <person name="Tomsovsky M."/>
            <person name="Tulloss R.E."/>
            <person name="Uehling J."/>
            <person name="Grigoriev I.V."/>
            <person name="Vagvolgyi C."/>
            <person name="Papp T."/>
            <person name="Martin F.M."/>
            <person name="Miettinen O."/>
            <person name="Hibbett D.S."/>
            <person name="Nagy L.G."/>
        </authorList>
    </citation>
    <scope>NUCLEOTIDE SEQUENCE [LARGE SCALE GENOMIC DNA]</scope>
    <source>
        <strain evidence="1 2">CBS 962.96</strain>
    </source>
</reference>
<dbReference type="EMBL" id="ML179039">
    <property type="protein sequence ID" value="THV07050.1"/>
    <property type="molecule type" value="Genomic_DNA"/>
</dbReference>
<evidence type="ECO:0000313" key="2">
    <source>
        <dbReference type="Proteomes" id="UP000297245"/>
    </source>
</evidence>
<evidence type="ECO:0000313" key="1">
    <source>
        <dbReference type="EMBL" id="THV07050.1"/>
    </source>
</evidence>
<dbReference type="AlphaFoldDB" id="A0A4S8MUV9"/>
<proteinExistence type="predicted"/>
<keyword evidence="2" id="KW-1185">Reference proteome</keyword>
<protein>
    <submittedName>
        <fullName evidence="1">Uncharacterized protein</fullName>
    </submittedName>
</protein>